<keyword evidence="3" id="KW-1185">Reference proteome</keyword>
<keyword evidence="1" id="KW-1133">Transmembrane helix</keyword>
<feature type="transmembrane region" description="Helical" evidence="1">
    <location>
        <begin position="12"/>
        <end position="31"/>
    </location>
</feature>
<evidence type="ECO:0000313" key="2">
    <source>
        <dbReference type="EMBL" id="CCG83872.1"/>
    </source>
</evidence>
<dbReference type="AlphaFoldDB" id="R4XDY9"/>
<organism evidence="2 3">
    <name type="scientific">Taphrina deformans (strain PYCC 5710 / ATCC 11124 / CBS 356.35 / IMI 108563 / JCM 9778 / NBRC 8474)</name>
    <name type="common">Peach leaf curl fungus</name>
    <name type="synonym">Lalaria deformans</name>
    <dbReference type="NCBI Taxonomy" id="1097556"/>
    <lineage>
        <taxon>Eukaryota</taxon>
        <taxon>Fungi</taxon>
        <taxon>Dikarya</taxon>
        <taxon>Ascomycota</taxon>
        <taxon>Taphrinomycotina</taxon>
        <taxon>Taphrinomycetes</taxon>
        <taxon>Taphrinales</taxon>
        <taxon>Taphrinaceae</taxon>
        <taxon>Taphrina</taxon>
    </lineage>
</organism>
<dbReference type="Proteomes" id="UP000013776">
    <property type="component" value="Unassembled WGS sequence"/>
</dbReference>
<name>R4XDY9_TAPDE</name>
<reference evidence="2 3" key="1">
    <citation type="journal article" date="2013" name="MBio">
        <title>Genome sequencing of the plant pathogen Taphrina deformans, the causal agent of peach leaf curl.</title>
        <authorList>
            <person name="Cisse O.H."/>
            <person name="Almeida J.M.G.C.F."/>
            <person name="Fonseca A."/>
            <person name="Kumar A.A."/>
            <person name="Salojaervi J."/>
            <person name="Overmyer K."/>
            <person name="Hauser P.M."/>
            <person name="Pagni M."/>
        </authorList>
    </citation>
    <scope>NUCLEOTIDE SEQUENCE [LARGE SCALE GENOMIC DNA]</scope>
    <source>
        <strain evidence="3">PYCC 5710 / ATCC 11124 / CBS 356.35 / IMI 108563 / JCM 9778 / NBRC 8474</strain>
    </source>
</reference>
<comment type="caution">
    <text evidence="2">The sequence shown here is derived from an EMBL/GenBank/DDBJ whole genome shotgun (WGS) entry which is preliminary data.</text>
</comment>
<accession>R4XDY9</accession>
<gene>
    <name evidence="2" type="ORF">TAPDE_004199</name>
</gene>
<dbReference type="EMBL" id="CAHR02000185">
    <property type="protein sequence ID" value="CCG83872.1"/>
    <property type="molecule type" value="Genomic_DNA"/>
</dbReference>
<proteinExistence type="predicted"/>
<sequence length="153" mass="16332">MPPAKSRTNRALVAVGLVSSICAAVATYLYFSINTASISASPHFLPATAIDYNEIYIALYVAGNKESTDEDSLQERCSYLLKHETVPGLTHIARHVSPDLVILLPSMSATVKVGEIKDWVGKVASLDNSSAEATGNVNHFSHNASYADVIGLP</sequence>
<keyword evidence="1" id="KW-0472">Membrane</keyword>
<keyword evidence="1" id="KW-0812">Transmembrane</keyword>
<evidence type="ECO:0000256" key="1">
    <source>
        <dbReference type="SAM" id="Phobius"/>
    </source>
</evidence>
<evidence type="ECO:0000313" key="3">
    <source>
        <dbReference type="Proteomes" id="UP000013776"/>
    </source>
</evidence>
<protein>
    <submittedName>
        <fullName evidence="2">Uncharacterized protein</fullName>
    </submittedName>
</protein>